<dbReference type="EMBL" id="LCPP01000047">
    <property type="protein sequence ID" value="KKU98666.1"/>
    <property type="molecule type" value="Genomic_DNA"/>
</dbReference>
<evidence type="ECO:0000313" key="1">
    <source>
        <dbReference type="EMBL" id="KKU98666.1"/>
    </source>
</evidence>
<organism evidence="1 2">
    <name type="scientific">Candidatus Amesbacteria bacterium GW2011_GWA1_48_9</name>
    <dbReference type="NCBI Taxonomy" id="1618355"/>
    <lineage>
        <taxon>Bacteria</taxon>
        <taxon>Candidatus Amesiibacteriota</taxon>
    </lineage>
</organism>
<sequence>MGLKEIIISGIRRLASQDKGEMWFRSLSPEIRQVLMSGTDEERRNAVAAMGLGVPADGLSYVNDLRSTARPERPTGKGERIKIR</sequence>
<reference evidence="1 2" key="1">
    <citation type="journal article" date="2015" name="Nature">
        <title>rRNA introns, odd ribosomes, and small enigmatic genomes across a large radiation of phyla.</title>
        <authorList>
            <person name="Brown C.T."/>
            <person name="Hug L.A."/>
            <person name="Thomas B.C."/>
            <person name="Sharon I."/>
            <person name="Castelle C.J."/>
            <person name="Singh A."/>
            <person name="Wilkins M.J."/>
            <person name="Williams K.H."/>
            <person name="Banfield J.F."/>
        </authorList>
    </citation>
    <scope>NUCLEOTIDE SEQUENCE [LARGE SCALE GENOMIC DNA]</scope>
</reference>
<name>A0A0G1UX85_9BACT</name>
<accession>A0A0G1UX85</accession>
<gene>
    <name evidence="1" type="ORF">UY33_C0047G0008</name>
</gene>
<dbReference type="AlphaFoldDB" id="A0A0G1UX85"/>
<dbReference type="Proteomes" id="UP000034637">
    <property type="component" value="Unassembled WGS sequence"/>
</dbReference>
<proteinExistence type="predicted"/>
<comment type="caution">
    <text evidence="1">The sequence shown here is derived from an EMBL/GenBank/DDBJ whole genome shotgun (WGS) entry which is preliminary data.</text>
</comment>
<protein>
    <submittedName>
        <fullName evidence="1">Uncharacterized protein</fullName>
    </submittedName>
</protein>
<evidence type="ECO:0000313" key="2">
    <source>
        <dbReference type="Proteomes" id="UP000034637"/>
    </source>
</evidence>